<feature type="region of interest" description="Disordered" evidence="1">
    <location>
        <begin position="181"/>
        <end position="241"/>
    </location>
</feature>
<feature type="compositionally biased region" description="Polar residues" evidence="1">
    <location>
        <begin position="230"/>
        <end position="241"/>
    </location>
</feature>
<reference evidence="2 3" key="1">
    <citation type="submission" date="2024-05" db="EMBL/GenBank/DDBJ databases">
        <title>Culex pipiens pipiens assembly and annotation.</title>
        <authorList>
            <person name="Alout H."/>
            <person name="Durand T."/>
        </authorList>
    </citation>
    <scope>NUCLEOTIDE SEQUENCE [LARGE SCALE GENOMIC DNA]</scope>
    <source>
        <strain evidence="2">HA-2024</strain>
        <tissue evidence="2">Whole body</tissue>
    </source>
</reference>
<evidence type="ECO:0000313" key="3">
    <source>
        <dbReference type="Proteomes" id="UP001562425"/>
    </source>
</evidence>
<protein>
    <submittedName>
        <fullName evidence="2">Uncharacterized protein</fullName>
    </submittedName>
</protein>
<dbReference type="EMBL" id="JBEHCU010000358">
    <property type="protein sequence ID" value="KAL1404490.1"/>
    <property type="molecule type" value="Genomic_DNA"/>
</dbReference>
<comment type="caution">
    <text evidence="2">The sequence shown here is derived from an EMBL/GenBank/DDBJ whole genome shotgun (WGS) entry which is preliminary data.</text>
</comment>
<evidence type="ECO:0000256" key="1">
    <source>
        <dbReference type="SAM" id="MobiDB-lite"/>
    </source>
</evidence>
<proteinExistence type="predicted"/>
<sequence length="241" mass="26363">MAISGRHSWSVWKVCVELAVCVPQQATPSLAHYLLVFKLNKETVDDPATTGGVVLPQQLRLGVDQRQQQQHYSTTFHESITSVSMASSSPLPPPNSTAFPACPPRASVAELAAKKNRRGSATICTEGRSERSKRSKDVWSKLMDTCLVDVGEMDKILCDLLLPVRLPEVYRHIRLLPPRAQETQNAPVNPSPPQLINPALSEEPQLNPAAPPGDSQLKIPVTSPPRDLTQPMSVQSMGNPR</sequence>
<dbReference type="Proteomes" id="UP001562425">
    <property type="component" value="Unassembled WGS sequence"/>
</dbReference>
<accession>A0ABD1DXM8</accession>
<keyword evidence="3" id="KW-1185">Reference proteome</keyword>
<organism evidence="2 3">
    <name type="scientific">Culex pipiens pipiens</name>
    <name type="common">Northern house mosquito</name>
    <dbReference type="NCBI Taxonomy" id="38569"/>
    <lineage>
        <taxon>Eukaryota</taxon>
        <taxon>Metazoa</taxon>
        <taxon>Ecdysozoa</taxon>
        <taxon>Arthropoda</taxon>
        <taxon>Hexapoda</taxon>
        <taxon>Insecta</taxon>
        <taxon>Pterygota</taxon>
        <taxon>Neoptera</taxon>
        <taxon>Endopterygota</taxon>
        <taxon>Diptera</taxon>
        <taxon>Nematocera</taxon>
        <taxon>Culicoidea</taxon>
        <taxon>Culicidae</taxon>
        <taxon>Culicinae</taxon>
        <taxon>Culicini</taxon>
        <taxon>Culex</taxon>
        <taxon>Culex</taxon>
    </lineage>
</organism>
<name>A0ABD1DXM8_CULPP</name>
<evidence type="ECO:0000313" key="2">
    <source>
        <dbReference type="EMBL" id="KAL1404490.1"/>
    </source>
</evidence>
<dbReference type="AlphaFoldDB" id="A0ABD1DXM8"/>
<gene>
    <name evidence="2" type="ORF">pipiens_018862</name>
</gene>